<dbReference type="PANTHER" id="PTHR43284">
    <property type="entry name" value="ASPARAGINE SYNTHETASE (GLUTAMINE-HYDROLYZING)"/>
    <property type="match status" value="1"/>
</dbReference>
<keyword evidence="14" id="KW-1185">Reference proteome</keyword>
<keyword evidence="7 9" id="KW-0315">Glutamine amidotransferase</keyword>
<dbReference type="Proteomes" id="UP000051166">
    <property type="component" value="Unassembled WGS sequence"/>
</dbReference>
<feature type="binding site" evidence="10">
    <location>
        <position position="301"/>
    </location>
    <ligand>
        <name>ATP</name>
        <dbReference type="ChEBI" id="CHEBI:30616"/>
    </ligand>
</feature>
<dbReference type="InterPro" id="IPR014729">
    <property type="entry name" value="Rossmann-like_a/b/a_fold"/>
</dbReference>
<comment type="catalytic activity">
    <reaction evidence="8">
        <text>L-aspartate + L-glutamine + ATP + H2O = L-asparagine + L-glutamate + AMP + diphosphate + H(+)</text>
        <dbReference type="Rhea" id="RHEA:12228"/>
        <dbReference type="ChEBI" id="CHEBI:15377"/>
        <dbReference type="ChEBI" id="CHEBI:15378"/>
        <dbReference type="ChEBI" id="CHEBI:29985"/>
        <dbReference type="ChEBI" id="CHEBI:29991"/>
        <dbReference type="ChEBI" id="CHEBI:30616"/>
        <dbReference type="ChEBI" id="CHEBI:33019"/>
        <dbReference type="ChEBI" id="CHEBI:58048"/>
        <dbReference type="ChEBI" id="CHEBI:58359"/>
        <dbReference type="ChEBI" id="CHEBI:456215"/>
        <dbReference type="EC" id="6.3.5.4"/>
    </reaction>
</comment>
<evidence type="ECO:0000256" key="7">
    <source>
        <dbReference type="ARBA" id="ARBA00022962"/>
    </source>
</evidence>
<comment type="similarity">
    <text evidence="2">Belongs to the asparagine synthetase family.</text>
</comment>
<dbReference type="InterPro" id="IPR006426">
    <property type="entry name" value="Asn_synth_AEB"/>
</dbReference>
<evidence type="ECO:0000256" key="3">
    <source>
        <dbReference type="ARBA" id="ARBA00012737"/>
    </source>
</evidence>
<dbReference type="EMBL" id="AZFQ01000019">
    <property type="protein sequence ID" value="KRL99909.1"/>
    <property type="molecule type" value="Genomic_DNA"/>
</dbReference>
<dbReference type="InterPro" id="IPR029055">
    <property type="entry name" value="Ntn_hydrolases_N"/>
</dbReference>
<keyword evidence="9" id="KW-0028">Amino-acid biosynthesis</keyword>
<keyword evidence="4 10" id="KW-0547">Nucleotide-binding</keyword>
<evidence type="ECO:0000256" key="2">
    <source>
        <dbReference type="ARBA" id="ARBA00005752"/>
    </source>
</evidence>
<dbReference type="SUPFAM" id="SSF52402">
    <property type="entry name" value="Adenine nucleotide alpha hydrolases-like"/>
    <property type="match status" value="1"/>
</dbReference>
<comment type="caution">
    <text evidence="13">The sequence shown here is derived from an EMBL/GenBank/DDBJ whole genome shotgun (WGS) entry which is preliminary data.</text>
</comment>
<sequence length="641" mass="74564">MKKMENLPEEVPIMCGFVGCLSDVAKDTGKEYNEMIHSMNKMVVHRGPDDAGYFEDQNITMGFRRLSIIDLEGGHQPLSYDNERYWMTFNGEIYNYIELREELKKEGYGFKTDSDSEVILAMYAKHREDCVKFFRGMFAFVIWDKQEQVLFAARDHFGIKPFYYAMVDHDFYYGSESKAIFKVLQHKTFDQDALQDYMTYQYVPEPESLVKEIRMLEPGHYLTKKLGQQPEIKRYYYAQFKPVIRPENEYIKKVRAILFDSVEKHMRADVPVGSFLSGGIDSSIIVAIAKQFNQQIETVSVGFQREGYSELDVAQETAEKLGVKNYSSIITPEEFMQAFPHFVWNMDDPLADPAAVPQYFVAKEARKHVKVALTGEGADELFGGYTIYNEPNSLRPFNYTKPLNGVLHKIAEMIPEGVKGRSFLLRGTTPLEKRYVGNAFIFNEAEKHQFIKNYDNAHPLQSITHPFYQDALDYDPISRMQFIDVHTWLNGDLLHNADRTTLAHSLELRTPFLDKEVFAVASEIPANLRIAHGTTKYVLRKAAEGVVPEHVLNRKKLGFPVPIRFWLRDEMYDWARNIIESSQTEQFFDKNYFLQLLEDHRLQKRDNSRKLWTILTFMMWHKIYIEAPTLMDSAEAARLDS</sequence>
<dbReference type="SUPFAM" id="SSF56235">
    <property type="entry name" value="N-terminal nucleophile aminohydrolases (Ntn hydrolases)"/>
    <property type="match status" value="1"/>
</dbReference>
<dbReference type="InterPro" id="IPR017932">
    <property type="entry name" value="GATase_2_dom"/>
</dbReference>
<keyword evidence="5 10" id="KW-0067">ATP-binding</keyword>
<feature type="binding site" evidence="10">
    <location>
        <position position="115"/>
    </location>
    <ligand>
        <name>L-glutamine</name>
        <dbReference type="ChEBI" id="CHEBI:58359"/>
    </ligand>
</feature>
<evidence type="ECO:0000259" key="12">
    <source>
        <dbReference type="PROSITE" id="PS51278"/>
    </source>
</evidence>
<accession>A0A0R1VA91</accession>
<evidence type="ECO:0000313" key="13">
    <source>
        <dbReference type="EMBL" id="KRL99909.1"/>
    </source>
</evidence>
<dbReference type="Gene3D" id="3.40.50.620">
    <property type="entry name" value="HUPs"/>
    <property type="match status" value="1"/>
</dbReference>
<organism evidence="13 14">
    <name type="scientific">Liquorilactobacillus satsumensis DSM 16230 = JCM 12392</name>
    <dbReference type="NCBI Taxonomy" id="1423801"/>
    <lineage>
        <taxon>Bacteria</taxon>
        <taxon>Bacillati</taxon>
        <taxon>Bacillota</taxon>
        <taxon>Bacilli</taxon>
        <taxon>Lactobacillales</taxon>
        <taxon>Lactobacillaceae</taxon>
        <taxon>Liquorilactobacillus</taxon>
    </lineage>
</organism>
<dbReference type="PIRSF" id="PIRSF001589">
    <property type="entry name" value="Asn_synthetase_glu-h"/>
    <property type="match status" value="1"/>
</dbReference>
<dbReference type="InterPro" id="IPR001962">
    <property type="entry name" value="Asn_synthase"/>
</dbReference>
<feature type="site" description="Important for beta-aspartyl-AMP intermediate formation" evidence="11">
    <location>
        <position position="376"/>
    </location>
</feature>
<dbReference type="Pfam" id="PF13537">
    <property type="entry name" value="GATase_7"/>
    <property type="match status" value="1"/>
</dbReference>
<dbReference type="GO" id="GO:0005524">
    <property type="term" value="F:ATP binding"/>
    <property type="evidence" value="ECO:0007669"/>
    <property type="project" value="UniProtKB-KW"/>
</dbReference>
<dbReference type="PROSITE" id="PS51278">
    <property type="entry name" value="GATASE_TYPE_2"/>
    <property type="match status" value="1"/>
</dbReference>
<dbReference type="InterPro" id="IPR033738">
    <property type="entry name" value="AsnB_N"/>
</dbReference>
<evidence type="ECO:0000256" key="8">
    <source>
        <dbReference type="ARBA" id="ARBA00048741"/>
    </source>
</evidence>
<feature type="active site" description="For GATase activity" evidence="9">
    <location>
        <position position="15"/>
    </location>
</feature>
<dbReference type="Gene3D" id="3.60.20.10">
    <property type="entry name" value="Glutamine Phosphoribosylpyrophosphate, subunit 1, domain 1"/>
    <property type="match status" value="1"/>
</dbReference>
<dbReference type="PATRIC" id="fig|1423801.4.peg.2505"/>
<evidence type="ECO:0000256" key="4">
    <source>
        <dbReference type="ARBA" id="ARBA00022741"/>
    </source>
</evidence>
<reference evidence="13 14" key="1">
    <citation type="journal article" date="2015" name="Genome Announc.">
        <title>Expanding the biotechnology potential of lactobacilli through comparative genomics of 213 strains and associated genera.</title>
        <authorList>
            <person name="Sun Z."/>
            <person name="Harris H.M."/>
            <person name="McCann A."/>
            <person name="Guo C."/>
            <person name="Argimon S."/>
            <person name="Zhang W."/>
            <person name="Yang X."/>
            <person name="Jeffery I.B."/>
            <person name="Cooney J.C."/>
            <person name="Kagawa T.F."/>
            <person name="Liu W."/>
            <person name="Song Y."/>
            <person name="Salvetti E."/>
            <person name="Wrobel A."/>
            <person name="Rasinkangas P."/>
            <person name="Parkhill J."/>
            <person name="Rea M.C."/>
            <person name="O'Sullivan O."/>
            <person name="Ritari J."/>
            <person name="Douillard F.P."/>
            <person name="Paul Ross R."/>
            <person name="Yang R."/>
            <person name="Briner A.E."/>
            <person name="Felis G.E."/>
            <person name="de Vos W.M."/>
            <person name="Barrangou R."/>
            <person name="Klaenhammer T.R."/>
            <person name="Caufield P.W."/>
            <person name="Cui Y."/>
            <person name="Zhang H."/>
            <person name="O'Toole P.W."/>
        </authorList>
    </citation>
    <scope>NUCLEOTIDE SEQUENCE [LARGE SCALE GENOMIC DNA]</scope>
    <source>
        <strain evidence="13 14">DSM 16230</strain>
    </source>
</reference>
<protein>
    <recommendedName>
        <fullName evidence="3">asparagine synthase (glutamine-hydrolyzing)</fullName>
        <ecNumber evidence="3">6.3.5.4</ecNumber>
    </recommendedName>
</protein>
<dbReference type="STRING" id="1423801.FD50_GL002446"/>
<dbReference type="GO" id="GO:0006529">
    <property type="term" value="P:asparagine biosynthetic process"/>
    <property type="evidence" value="ECO:0007669"/>
    <property type="project" value="UniProtKB-KW"/>
</dbReference>
<dbReference type="InterPro" id="IPR051786">
    <property type="entry name" value="ASN_synthetase/amidase"/>
</dbReference>
<name>A0A0R1VA91_9LACO</name>
<keyword evidence="6 9" id="KW-0061">Asparagine biosynthesis</keyword>
<evidence type="ECO:0000256" key="10">
    <source>
        <dbReference type="PIRSR" id="PIRSR001589-2"/>
    </source>
</evidence>
<dbReference type="EC" id="6.3.5.4" evidence="3"/>
<dbReference type="NCBIfam" id="TIGR01536">
    <property type="entry name" value="asn_synth_AEB"/>
    <property type="match status" value="1"/>
</dbReference>
<dbReference type="PANTHER" id="PTHR43284:SF1">
    <property type="entry name" value="ASPARAGINE SYNTHETASE"/>
    <property type="match status" value="1"/>
</dbReference>
<dbReference type="AlphaFoldDB" id="A0A0R1VA91"/>
<evidence type="ECO:0000256" key="9">
    <source>
        <dbReference type="PIRSR" id="PIRSR001589-1"/>
    </source>
</evidence>
<evidence type="ECO:0000256" key="5">
    <source>
        <dbReference type="ARBA" id="ARBA00022840"/>
    </source>
</evidence>
<dbReference type="GO" id="GO:0004066">
    <property type="term" value="F:asparagine synthase (glutamine-hydrolyzing) activity"/>
    <property type="evidence" value="ECO:0007669"/>
    <property type="project" value="UniProtKB-EC"/>
</dbReference>
<evidence type="ECO:0000256" key="11">
    <source>
        <dbReference type="PIRSR" id="PIRSR001589-3"/>
    </source>
</evidence>
<dbReference type="GO" id="GO:0005829">
    <property type="term" value="C:cytosol"/>
    <property type="evidence" value="ECO:0007669"/>
    <property type="project" value="TreeGrafter"/>
</dbReference>
<evidence type="ECO:0000256" key="1">
    <source>
        <dbReference type="ARBA" id="ARBA00005187"/>
    </source>
</evidence>
<dbReference type="CDD" id="cd01991">
    <property type="entry name" value="Asn_synthase_B_C"/>
    <property type="match status" value="1"/>
</dbReference>
<dbReference type="CDD" id="cd00712">
    <property type="entry name" value="AsnB"/>
    <property type="match status" value="1"/>
</dbReference>
<feature type="domain" description="Glutamine amidotransferase type-2" evidence="12">
    <location>
        <begin position="15"/>
        <end position="227"/>
    </location>
</feature>
<dbReference type="Pfam" id="PF00733">
    <property type="entry name" value="Asn_synthase"/>
    <property type="match status" value="1"/>
</dbReference>
<comment type="pathway">
    <text evidence="1">Amino-acid biosynthesis; L-asparagine biosynthesis; L-asparagine from L-aspartate (L-Gln route): step 1/1.</text>
</comment>
<gene>
    <name evidence="13" type="ORF">FD50_GL002446</name>
</gene>
<proteinExistence type="inferred from homology"/>
<evidence type="ECO:0000313" key="14">
    <source>
        <dbReference type="Proteomes" id="UP000051166"/>
    </source>
</evidence>
<evidence type="ECO:0000256" key="6">
    <source>
        <dbReference type="ARBA" id="ARBA00022888"/>
    </source>
</evidence>